<comment type="caution">
    <text evidence="2">The sequence shown here is derived from an EMBL/GenBank/DDBJ whole genome shotgun (WGS) entry which is preliminary data.</text>
</comment>
<evidence type="ECO:0000313" key="2">
    <source>
        <dbReference type="EMBL" id="KAK4316085.1"/>
    </source>
</evidence>
<gene>
    <name evidence="2" type="ORF">Pmani_012729</name>
</gene>
<feature type="compositionally biased region" description="Basic and acidic residues" evidence="1">
    <location>
        <begin position="133"/>
        <end position="144"/>
    </location>
</feature>
<sequence length="261" mass="28851">MESQSTSCGTTGISHSVPCRTFVGEVNSLPLIASAAMKVSATHEFLCEVLPFYEKLTSVGLSSVTILARQAKFLSPVNYTVKTVDDWGVQAVDKFKKTFPFICATSEQSIYLERSREAVQEWREWGASEDDTDGKLDKKRKEPEDSSSDDECCVSCELLHILSSYKAEDDPDYVPSNESTTDSLEYKSDTDVDDKGIAKKEGEENYQNCRVEEESVPNHRGGGEGNKQHQNEAEMDCGGKSQDSQGTCREVAEETSPNKVP</sequence>
<dbReference type="Proteomes" id="UP001292094">
    <property type="component" value="Unassembled WGS sequence"/>
</dbReference>
<reference evidence="2" key="1">
    <citation type="submission" date="2023-11" db="EMBL/GenBank/DDBJ databases">
        <title>Genome assemblies of two species of porcelain crab, Petrolisthes cinctipes and Petrolisthes manimaculis (Anomura: Porcellanidae).</title>
        <authorList>
            <person name="Angst P."/>
        </authorList>
    </citation>
    <scope>NUCLEOTIDE SEQUENCE</scope>
    <source>
        <strain evidence="2">PB745_02</strain>
        <tissue evidence="2">Gill</tissue>
    </source>
</reference>
<evidence type="ECO:0000256" key="1">
    <source>
        <dbReference type="SAM" id="MobiDB-lite"/>
    </source>
</evidence>
<name>A0AAE1UEC2_9EUCA</name>
<dbReference type="EMBL" id="JAWZYT010001046">
    <property type="protein sequence ID" value="KAK4316085.1"/>
    <property type="molecule type" value="Genomic_DNA"/>
</dbReference>
<organism evidence="2 3">
    <name type="scientific">Petrolisthes manimaculis</name>
    <dbReference type="NCBI Taxonomy" id="1843537"/>
    <lineage>
        <taxon>Eukaryota</taxon>
        <taxon>Metazoa</taxon>
        <taxon>Ecdysozoa</taxon>
        <taxon>Arthropoda</taxon>
        <taxon>Crustacea</taxon>
        <taxon>Multicrustacea</taxon>
        <taxon>Malacostraca</taxon>
        <taxon>Eumalacostraca</taxon>
        <taxon>Eucarida</taxon>
        <taxon>Decapoda</taxon>
        <taxon>Pleocyemata</taxon>
        <taxon>Anomura</taxon>
        <taxon>Galatheoidea</taxon>
        <taxon>Porcellanidae</taxon>
        <taxon>Petrolisthes</taxon>
    </lineage>
</organism>
<feature type="region of interest" description="Disordered" evidence="1">
    <location>
        <begin position="122"/>
        <end position="150"/>
    </location>
</feature>
<proteinExistence type="predicted"/>
<accession>A0AAE1UEC2</accession>
<evidence type="ECO:0000313" key="3">
    <source>
        <dbReference type="Proteomes" id="UP001292094"/>
    </source>
</evidence>
<protein>
    <submittedName>
        <fullName evidence="2">Uncharacterized protein</fullName>
    </submittedName>
</protein>
<dbReference type="AlphaFoldDB" id="A0AAE1UEC2"/>
<feature type="compositionally biased region" description="Basic and acidic residues" evidence="1">
    <location>
        <begin position="184"/>
        <end position="203"/>
    </location>
</feature>
<keyword evidence="3" id="KW-1185">Reference proteome</keyword>
<feature type="region of interest" description="Disordered" evidence="1">
    <location>
        <begin position="168"/>
        <end position="261"/>
    </location>
</feature>